<evidence type="ECO:0000313" key="2">
    <source>
        <dbReference type="Proteomes" id="UP000634672"/>
    </source>
</evidence>
<evidence type="ECO:0008006" key="3">
    <source>
        <dbReference type="Google" id="ProtNLM"/>
    </source>
</evidence>
<sequence>MKKEMIIEKLEELYDQIQRVEHDQMEANGVQRAIEVISNMQDDELIVKLPCKVGDIVYGTFAGRVSECFCIGWKYTGGGLYMICMDRENHQNYSFFDFLFGEKWFLSREEAERALSKKGENTGNE</sequence>
<comment type="caution">
    <text evidence="1">The sequence shown here is derived from an EMBL/GenBank/DDBJ whole genome shotgun (WGS) entry which is preliminary data.</text>
</comment>
<gene>
    <name evidence="1" type="ORF">H8S75_31415</name>
</gene>
<name>A0ABR7HGY3_9FIRM</name>
<reference evidence="1 2" key="1">
    <citation type="submission" date="2020-08" db="EMBL/GenBank/DDBJ databases">
        <title>Genome public.</title>
        <authorList>
            <person name="Liu C."/>
            <person name="Sun Q."/>
        </authorList>
    </citation>
    <scope>NUCLEOTIDE SEQUENCE [LARGE SCALE GENOMIC DNA]</scope>
    <source>
        <strain evidence="1 2">NSJ-66</strain>
    </source>
</reference>
<protein>
    <recommendedName>
        <fullName evidence="3">DUF551 domain-containing protein</fullName>
    </recommendedName>
</protein>
<accession>A0ABR7HGY3</accession>
<dbReference type="RefSeq" id="WP_187024830.1">
    <property type="nucleotide sequence ID" value="NZ_JACOPB010000034.1"/>
</dbReference>
<evidence type="ECO:0000313" key="1">
    <source>
        <dbReference type="EMBL" id="MBC5712412.1"/>
    </source>
</evidence>
<proteinExistence type="predicted"/>
<keyword evidence="2" id="KW-1185">Reference proteome</keyword>
<dbReference type="EMBL" id="JACOPB010000034">
    <property type="protein sequence ID" value="MBC5712412.1"/>
    <property type="molecule type" value="Genomic_DNA"/>
</dbReference>
<dbReference type="Proteomes" id="UP000634672">
    <property type="component" value="Unassembled WGS sequence"/>
</dbReference>
<organism evidence="1 2">
    <name type="scientific">Hungatella hominis</name>
    <dbReference type="NCBI Taxonomy" id="2763050"/>
    <lineage>
        <taxon>Bacteria</taxon>
        <taxon>Bacillati</taxon>
        <taxon>Bacillota</taxon>
        <taxon>Clostridia</taxon>
        <taxon>Lachnospirales</taxon>
        <taxon>Lachnospiraceae</taxon>
        <taxon>Hungatella</taxon>
    </lineage>
</organism>